<reference evidence="2" key="1">
    <citation type="journal article" date="2018" name="Front. Microbiol.">
        <title>Genome-Based Analysis Reveals the Taxonomy and Diversity of the Family Idiomarinaceae.</title>
        <authorList>
            <person name="Liu Y."/>
            <person name="Lai Q."/>
            <person name="Shao Z."/>
        </authorList>
    </citation>
    <scope>NUCLEOTIDE SEQUENCE [LARGE SCALE GENOMIC DNA]</scope>
    <source>
        <strain evidence="2">PO-M2</strain>
    </source>
</reference>
<dbReference type="InterPro" id="IPR021431">
    <property type="entry name" value="DUF3080"/>
</dbReference>
<evidence type="ECO:0008006" key="3">
    <source>
        <dbReference type="Google" id="ProtNLM"/>
    </source>
</evidence>
<dbReference type="EMBL" id="PIPX01000001">
    <property type="protein sequence ID" value="RUO55570.1"/>
    <property type="molecule type" value="Genomic_DNA"/>
</dbReference>
<dbReference type="Pfam" id="PF11279">
    <property type="entry name" value="DUF3080"/>
    <property type="match status" value="1"/>
</dbReference>
<keyword evidence="2" id="KW-1185">Reference proteome</keyword>
<proteinExistence type="predicted"/>
<comment type="caution">
    <text evidence="1">The sequence shown here is derived from an EMBL/GenBank/DDBJ whole genome shotgun (WGS) entry which is preliminary data.</text>
</comment>
<evidence type="ECO:0000313" key="2">
    <source>
        <dbReference type="Proteomes" id="UP000287649"/>
    </source>
</evidence>
<dbReference type="AlphaFoldDB" id="A0A432Y3M5"/>
<accession>A0A432Y3M5</accession>
<evidence type="ECO:0000313" key="1">
    <source>
        <dbReference type="EMBL" id="RUO55570.1"/>
    </source>
</evidence>
<dbReference type="Proteomes" id="UP000287649">
    <property type="component" value="Unassembled WGS sequence"/>
</dbReference>
<sequence>MAIISAWVCTIPVNMMRDWLQRQLVGSIVRPLSGLGYVFVALLVSSCSEVPTALTALDDYQRRVANTLQLEPIAYQPVSFPQLPNSRDLRVQVPRISVSLLDSWRLDQCAAGQLIAQRNSALGKLEEGISRYFTDLQLTQAMKTCVTELEQAGEAQLAKRLASALQEKRQTLAASKQLAIATDDALRHSLRFAPSTLAAPDDAAFANALASLDHVLAVLQEPSQQPPQVSREQLESALEQLHQSDYLPRLWRSLHTLEAYLQQLAPLTEDLVGLAGCSSKGRPQRPEVLHTVFLKFFIAKVQPELAGYTRQGYLVNERLAQLAVISEQAALKDYIQRLMQLTDKLNERSKGHVKPWQRFFAACDFTPG</sequence>
<organism evidence="1 2">
    <name type="scientific">Pseudidiomarina homiensis</name>
    <dbReference type="NCBI Taxonomy" id="364198"/>
    <lineage>
        <taxon>Bacteria</taxon>
        <taxon>Pseudomonadati</taxon>
        <taxon>Pseudomonadota</taxon>
        <taxon>Gammaproteobacteria</taxon>
        <taxon>Alteromonadales</taxon>
        <taxon>Idiomarinaceae</taxon>
        <taxon>Pseudidiomarina</taxon>
    </lineage>
</organism>
<gene>
    <name evidence="1" type="ORF">CWI70_01935</name>
</gene>
<protein>
    <recommendedName>
        <fullName evidence="3">DUF3080 domain-containing protein</fullName>
    </recommendedName>
</protein>
<name>A0A432Y3M5_9GAMM</name>